<dbReference type="Pfam" id="PF00583">
    <property type="entry name" value="Acetyltransf_1"/>
    <property type="match status" value="1"/>
</dbReference>
<accession>A0ABW5SNS1</accession>
<evidence type="ECO:0000259" key="3">
    <source>
        <dbReference type="PROSITE" id="PS51186"/>
    </source>
</evidence>
<dbReference type="Gene3D" id="3.40.630.30">
    <property type="match status" value="1"/>
</dbReference>
<evidence type="ECO:0000313" key="4">
    <source>
        <dbReference type="EMBL" id="MFD2700913.1"/>
    </source>
</evidence>
<evidence type="ECO:0000256" key="2">
    <source>
        <dbReference type="ARBA" id="ARBA00023315"/>
    </source>
</evidence>
<dbReference type="SUPFAM" id="SSF55729">
    <property type="entry name" value="Acyl-CoA N-acyltransferases (Nat)"/>
    <property type="match status" value="1"/>
</dbReference>
<dbReference type="EC" id="2.3.-.-" evidence="4"/>
<dbReference type="CDD" id="cd04301">
    <property type="entry name" value="NAT_SF"/>
    <property type="match status" value="1"/>
</dbReference>
<sequence>MRRFEIIKANSEDGKIISALIKESFKRQAELLNISESEYPNYVAFETEEMARNRIVNTQVKILFVDAEPIGTIGSYKEDEVGYIERLAILPTFRGNDYGKRLLEKTETELFNNGCKVIRLSIVASFERLQQYYEQHGYRCNEKKSYPFLPFEVQFLSKNIE</sequence>
<proteinExistence type="predicted"/>
<reference evidence="5" key="1">
    <citation type="journal article" date="2019" name="Int. J. Syst. Evol. Microbiol.">
        <title>The Global Catalogue of Microorganisms (GCM) 10K type strain sequencing project: providing services to taxonomists for standard genome sequencing and annotation.</title>
        <authorList>
            <consortium name="The Broad Institute Genomics Platform"/>
            <consortium name="The Broad Institute Genome Sequencing Center for Infectious Disease"/>
            <person name="Wu L."/>
            <person name="Ma J."/>
        </authorList>
    </citation>
    <scope>NUCLEOTIDE SEQUENCE [LARGE SCALE GENOMIC DNA]</scope>
    <source>
        <strain evidence="5">KCTC 33849</strain>
    </source>
</reference>
<evidence type="ECO:0000313" key="5">
    <source>
        <dbReference type="Proteomes" id="UP001597540"/>
    </source>
</evidence>
<dbReference type="GO" id="GO:0016746">
    <property type="term" value="F:acyltransferase activity"/>
    <property type="evidence" value="ECO:0007669"/>
    <property type="project" value="UniProtKB-KW"/>
</dbReference>
<feature type="domain" description="N-acetyltransferase" evidence="3">
    <location>
        <begin position="4"/>
        <end position="161"/>
    </location>
</feature>
<dbReference type="RefSeq" id="WP_076313961.1">
    <property type="nucleotide sequence ID" value="NZ_JBHUMJ010000002.1"/>
</dbReference>
<dbReference type="InterPro" id="IPR016181">
    <property type="entry name" value="Acyl_CoA_acyltransferase"/>
</dbReference>
<name>A0ABW5SNS1_9BACL</name>
<dbReference type="PANTHER" id="PTHR43420:SF47">
    <property type="entry name" value="N-ACETYLTRANSFERASE DOMAIN-CONTAINING PROTEIN"/>
    <property type="match status" value="1"/>
</dbReference>
<dbReference type="PANTHER" id="PTHR43420">
    <property type="entry name" value="ACETYLTRANSFERASE"/>
    <property type="match status" value="1"/>
</dbReference>
<keyword evidence="2 4" id="KW-0012">Acyltransferase</keyword>
<organism evidence="4 5">
    <name type="scientific">Paenibacillus shunpengii</name>
    <dbReference type="NCBI Taxonomy" id="2054424"/>
    <lineage>
        <taxon>Bacteria</taxon>
        <taxon>Bacillati</taxon>
        <taxon>Bacillota</taxon>
        <taxon>Bacilli</taxon>
        <taxon>Bacillales</taxon>
        <taxon>Paenibacillaceae</taxon>
        <taxon>Paenibacillus</taxon>
    </lineage>
</organism>
<dbReference type="EMBL" id="JBHUMJ010000002">
    <property type="protein sequence ID" value="MFD2700913.1"/>
    <property type="molecule type" value="Genomic_DNA"/>
</dbReference>
<dbReference type="InterPro" id="IPR050680">
    <property type="entry name" value="YpeA/RimI_acetyltransf"/>
</dbReference>
<dbReference type="Proteomes" id="UP001597540">
    <property type="component" value="Unassembled WGS sequence"/>
</dbReference>
<comment type="caution">
    <text evidence="4">The sequence shown here is derived from an EMBL/GenBank/DDBJ whole genome shotgun (WGS) entry which is preliminary data.</text>
</comment>
<dbReference type="PROSITE" id="PS51186">
    <property type="entry name" value="GNAT"/>
    <property type="match status" value="1"/>
</dbReference>
<protein>
    <submittedName>
        <fullName evidence="4">GNAT family N-acetyltransferase</fullName>
        <ecNumber evidence="4">2.3.-.-</ecNumber>
    </submittedName>
</protein>
<dbReference type="InterPro" id="IPR000182">
    <property type="entry name" value="GNAT_dom"/>
</dbReference>
<gene>
    <name evidence="4" type="ORF">ACFSVM_10575</name>
</gene>
<keyword evidence="5" id="KW-1185">Reference proteome</keyword>
<evidence type="ECO:0000256" key="1">
    <source>
        <dbReference type="ARBA" id="ARBA00022679"/>
    </source>
</evidence>
<keyword evidence="1 4" id="KW-0808">Transferase</keyword>